<dbReference type="PROSITE" id="PS50109">
    <property type="entry name" value="HIS_KIN"/>
    <property type="match status" value="1"/>
</dbReference>
<evidence type="ECO:0000313" key="13">
    <source>
        <dbReference type="EMBL" id="MCT7661643.1"/>
    </source>
</evidence>
<comment type="catalytic activity">
    <reaction evidence="1">
        <text>ATP + protein L-histidine = ADP + protein N-phospho-L-histidine.</text>
        <dbReference type="EC" id="2.7.13.3"/>
    </reaction>
</comment>
<keyword evidence="5" id="KW-0808">Transferase</keyword>
<dbReference type="RefSeq" id="WP_260995831.1">
    <property type="nucleotide sequence ID" value="NZ_JAODWD010000006.1"/>
</dbReference>
<evidence type="ECO:0000256" key="6">
    <source>
        <dbReference type="ARBA" id="ARBA00022692"/>
    </source>
</evidence>
<dbReference type="InterPro" id="IPR036097">
    <property type="entry name" value="HisK_dim/P_sf"/>
</dbReference>
<dbReference type="InterPro" id="IPR007891">
    <property type="entry name" value="CHASE3"/>
</dbReference>
<keyword evidence="10" id="KW-0472">Membrane</keyword>
<dbReference type="InterPro" id="IPR003660">
    <property type="entry name" value="HAMP_dom"/>
</dbReference>
<accession>A0ABT2MH75</accession>
<evidence type="ECO:0000256" key="4">
    <source>
        <dbReference type="ARBA" id="ARBA00022553"/>
    </source>
</evidence>
<evidence type="ECO:0000256" key="3">
    <source>
        <dbReference type="ARBA" id="ARBA00012438"/>
    </source>
</evidence>
<dbReference type="Proteomes" id="UP001206639">
    <property type="component" value="Unassembled WGS sequence"/>
</dbReference>
<dbReference type="PROSITE" id="PS50885">
    <property type="entry name" value="HAMP"/>
    <property type="match status" value="1"/>
</dbReference>
<keyword evidence="4" id="KW-0597">Phosphoprotein</keyword>
<keyword evidence="6 10" id="KW-0812">Transmembrane</keyword>
<dbReference type="SMART" id="SM00388">
    <property type="entry name" value="HisKA"/>
    <property type="match status" value="1"/>
</dbReference>
<keyword evidence="9" id="KW-0902">Two-component regulatory system</keyword>
<dbReference type="EMBL" id="JAODWD010000006">
    <property type="protein sequence ID" value="MCT7661643.1"/>
    <property type="molecule type" value="Genomic_DNA"/>
</dbReference>
<evidence type="ECO:0000256" key="8">
    <source>
        <dbReference type="ARBA" id="ARBA00022989"/>
    </source>
</evidence>
<dbReference type="InterPro" id="IPR004358">
    <property type="entry name" value="Sig_transdc_His_kin-like_C"/>
</dbReference>
<reference evidence="14" key="1">
    <citation type="submission" date="2023-07" db="EMBL/GenBank/DDBJ databases">
        <authorList>
            <person name="Deng Y."/>
            <person name="Zhang Y.-Q."/>
        </authorList>
    </citation>
    <scope>NUCLEOTIDE SEQUENCE [LARGE SCALE GENOMIC DNA]</scope>
    <source>
        <strain evidence="14">CPCC 205710</strain>
    </source>
</reference>
<evidence type="ECO:0000259" key="12">
    <source>
        <dbReference type="PROSITE" id="PS50885"/>
    </source>
</evidence>
<evidence type="ECO:0000256" key="2">
    <source>
        <dbReference type="ARBA" id="ARBA00004236"/>
    </source>
</evidence>
<dbReference type="CDD" id="cd00082">
    <property type="entry name" value="HisKA"/>
    <property type="match status" value="1"/>
</dbReference>
<dbReference type="Pfam" id="PF00672">
    <property type="entry name" value="HAMP"/>
    <property type="match status" value="1"/>
</dbReference>
<sequence length="505" mass="55097">MMGVLVLAGAIAGAVLLNRTDGVSNEITGEIGPTRVAAYQLQAALRDQQTAVRGYAIAADRQFLEPYGEGQKAEAAAAQVIREHAANRPQVLDDLDAIESAASNWRAVYVEPVIAAVEPGVPSVLDAATVERGETTFDTLRQLFTAQLEHLQQERDSADEAFQQTKTWRDAILTTIVVVFFLAVVVLALLVHNAVTRPLNSLAAACRTISSGNFGETIVPRGPRDIRAIACDVEEMRQTIVEELESSRSARSQLADQALELQRSNAELEQFAYVASHDLQEPLRKVASFCQLLEKRYGDKLDERGTEYIRFAVDGAKRMQVLINDLLTFSRVGRLNSTETDVDLGAVFDDAVGNLATAIEESGAEVERSTLPSVKGDPTLLTMLWQNLVGNAVKFRREGIAPRIVVECEEGANDRDGSWLFTVSDNGIGIPEEFADKVFVIFQRLHGRDTYTGTGIGLALVKKIVEHHGGSIWIDTAYTEGTRFRFTMPIAVDEHSAASLEGSPA</sequence>
<comment type="subcellular location">
    <subcellularLocation>
        <location evidence="2">Cell membrane</location>
    </subcellularLocation>
</comment>
<feature type="domain" description="Histidine kinase" evidence="11">
    <location>
        <begin position="274"/>
        <end position="492"/>
    </location>
</feature>
<dbReference type="PANTHER" id="PTHR43304">
    <property type="entry name" value="PHYTOCHROME-LIKE PROTEIN CPH1"/>
    <property type="match status" value="1"/>
</dbReference>
<dbReference type="Pfam" id="PF05227">
    <property type="entry name" value="CHASE3"/>
    <property type="match status" value="1"/>
</dbReference>
<dbReference type="GO" id="GO:0005524">
    <property type="term" value="F:ATP binding"/>
    <property type="evidence" value="ECO:0007669"/>
    <property type="project" value="UniProtKB-KW"/>
</dbReference>
<evidence type="ECO:0000256" key="10">
    <source>
        <dbReference type="SAM" id="Phobius"/>
    </source>
</evidence>
<dbReference type="CDD" id="cd06225">
    <property type="entry name" value="HAMP"/>
    <property type="match status" value="1"/>
</dbReference>
<dbReference type="EC" id="2.7.13.3" evidence="3"/>
<keyword evidence="13" id="KW-0547">Nucleotide-binding</keyword>
<gene>
    <name evidence="13" type="ORF">N4S67_24890</name>
</gene>
<evidence type="ECO:0000313" key="14">
    <source>
        <dbReference type="Proteomes" id="UP001206639"/>
    </source>
</evidence>
<dbReference type="Gene3D" id="6.10.340.10">
    <property type="match status" value="1"/>
</dbReference>
<dbReference type="InterPro" id="IPR052162">
    <property type="entry name" value="Sensor_kinase/Photoreceptor"/>
</dbReference>
<dbReference type="SMART" id="SM00387">
    <property type="entry name" value="HATPase_c"/>
    <property type="match status" value="1"/>
</dbReference>
<dbReference type="Gene3D" id="3.30.565.10">
    <property type="entry name" value="Histidine kinase-like ATPase, C-terminal domain"/>
    <property type="match status" value="1"/>
</dbReference>
<dbReference type="InterPro" id="IPR036890">
    <property type="entry name" value="HATPase_C_sf"/>
</dbReference>
<evidence type="ECO:0000256" key="1">
    <source>
        <dbReference type="ARBA" id="ARBA00000085"/>
    </source>
</evidence>
<evidence type="ECO:0000259" key="11">
    <source>
        <dbReference type="PROSITE" id="PS50109"/>
    </source>
</evidence>
<dbReference type="SMART" id="SM00304">
    <property type="entry name" value="HAMP"/>
    <property type="match status" value="1"/>
</dbReference>
<dbReference type="Pfam" id="PF00512">
    <property type="entry name" value="HisKA"/>
    <property type="match status" value="1"/>
</dbReference>
<evidence type="ECO:0000256" key="5">
    <source>
        <dbReference type="ARBA" id="ARBA00022679"/>
    </source>
</evidence>
<proteinExistence type="predicted"/>
<organism evidence="13 14">
    <name type="scientific">Mycobacterium deserti</name>
    <dbReference type="NCBI Taxonomy" id="2978347"/>
    <lineage>
        <taxon>Bacteria</taxon>
        <taxon>Bacillati</taxon>
        <taxon>Actinomycetota</taxon>
        <taxon>Actinomycetes</taxon>
        <taxon>Mycobacteriales</taxon>
        <taxon>Mycobacteriaceae</taxon>
        <taxon>Mycobacterium</taxon>
    </lineage>
</organism>
<keyword evidence="14" id="KW-1185">Reference proteome</keyword>
<feature type="domain" description="HAMP" evidence="12">
    <location>
        <begin position="193"/>
        <end position="245"/>
    </location>
</feature>
<protein>
    <recommendedName>
        <fullName evidence="3">histidine kinase</fullName>
        <ecNumber evidence="3">2.7.13.3</ecNumber>
    </recommendedName>
</protein>
<dbReference type="PANTHER" id="PTHR43304:SF1">
    <property type="entry name" value="PAC DOMAIN-CONTAINING PROTEIN"/>
    <property type="match status" value="1"/>
</dbReference>
<dbReference type="SUPFAM" id="SSF47384">
    <property type="entry name" value="Homodimeric domain of signal transducing histidine kinase"/>
    <property type="match status" value="1"/>
</dbReference>
<keyword evidence="8 10" id="KW-1133">Transmembrane helix</keyword>
<keyword evidence="13" id="KW-0067">ATP-binding</keyword>
<dbReference type="InterPro" id="IPR005467">
    <property type="entry name" value="His_kinase_dom"/>
</dbReference>
<dbReference type="InterPro" id="IPR003661">
    <property type="entry name" value="HisK_dim/P_dom"/>
</dbReference>
<comment type="caution">
    <text evidence="13">The sequence shown here is derived from an EMBL/GenBank/DDBJ whole genome shotgun (WGS) entry which is preliminary data.</text>
</comment>
<evidence type="ECO:0000256" key="7">
    <source>
        <dbReference type="ARBA" id="ARBA00022777"/>
    </source>
</evidence>
<dbReference type="Gene3D" id="1.10.287.130">
    <property type="match status" value="1"/>
</dbReference>
<keyword evidence="7" id="KW-0418">Kinase</keyword>
<dbReference type="SUPFAM" id="SSF55874">
    <property type="entry name" value="ATPase domain of HSP90 chaperone/DNA topoisomerase II/histidine kinase"/>
    <property type="match status" value="1"/>
</dbReference>
<evidence type="ECO:0000256" key="9">
    <source>
        <dbReference type="ARBA" id="ARBA00023012"/>
    </source>
</evidence>
<feature type="transmembrane region" description="Helical" evidence="10">
    <location>
        <begin position="171"/>
        <end position="191"/>
    </location>
</feature>
<dbReference type="Pfam" id="PF02518">
    <property type="entry name" value="HATPase_c"/>
    <property type="match status" value="1"/>
</dbReference>
<dbReference type="InterPro" id="IPR003594">
    <property type="entry name" value="HATPase_dom"/>
</dbReference>
<dbReference type="PRINTS" id="PR00344">
    <property type="entry name" value="BCTRLSENSOR"/>
</dbReference>
<name>A0ABT2MH75_9MYCO</name>